<dbReference type="SUPFAM" id="SSF81336">
    <property type="entry name" value="F1F0 ATP synthase subunit A"/>
    <property type="match status" value="1"/>
</dbReference>
<feature type="transmembrane region" description="Helical" evidence="11">
    <location>
        <begin position="232"/>
        <end position="252"/>
    </location>
</feature>
<evidence type="ECO:0000256" key="10">
    <source>
        <dbReference type="ARBA" id="ARBA00023310"/>
    </source>
</evidence>
<dbReference type="PRINTS" id="PR00123">
    <property type="entry name" value="ATPASEA"/>
</dbReference>
<keyword evidence="10 11" id="KW-0066">ATP synthesis</keyword>
<evidence type="ECO:0000256" key="1">
    <source>
        <dbReference type="ARBA" id="ARBA00004141"/>
    </source>
</evidence>
<dbReference type="PANTHER" id="PTHR11410:SF0">
    <property type="entry name" value="ATP SYNTHASE SUBUNIT A"/>
    <property type="match status" value="1"/>
</dbReference>
<dbReference type="Pfam" id="PF00119">
    <property type="entry name" value="ATP-synt_A"/>
    <property type="match status" value="1"/>
</dbReference>
<keyword evidence="15" id="KW-1185">Reference proteome</keyword>
<sequence length="374" mass="41808">MKGYARHILTVFFSLTVALNVSAREIVAVNDTLTTEDEIVARVDSLGQEVEEEAKAFNPKETIFEHLGDEYGWNIVGRVTLPLPVIVRGIDGSWHVFSSTHLEDGKEYEGFYIAREGTHEGKIVATDATGNVYRPYDFSITKNAFSIMISALITMLIAFSLVRYYRKNKYKAPRKGVGSIEMVVEMLYKEVIVSVLGKEARKYAPYLLTLFFFIFISNLMGLVAFFPGGANVMGNMSITLVLAVCTFVVVNVSGTKEYWKEIFWPDVPFALKCPVPLLPIIEIFGVFTKPIALMIRLFANMLGGHLIVLVLISLIFMFGVMGQVVVGVTTIFSVLFAVFMNLIHVLIGFIQAYVFMLLSTIFIGLARVKRLSDL</sequence>
<evidence type="ECO:0000313" key="14">
    <source>
        <dbReference type="EMBL" id="MBC5621182.1"/>
    </source>
</evidence>
<dbReference type="RefSeq" id="WP_186975754.1">
    <property type="nucleotide sequence ID" value="NZ_JACOOH010000003.1"/>
</dbReference>
<feature type="transmembrane region" description="Helical" evidence="11">
    <location>
        <begin position="144"/>
        <end position="165"/>
    </location>
</feature>
<evidence type="ECO:0000256" key="7">
    <source>
        <dbReference type="ARBA" id="ARBA00022989"/>
    </source>
</evidence>
<feature type="transmembrane region" description="Helical" evidence="11">
    <location>
        <begin position="206"/>
        <end position="226"/>
    </location>
</feature>
<dbReference type="Proteomes" id="UP000646484">
    <property type="component" value="Unassembled WGS sequence"/>
</dbReference>
<feature type="signal peptide" evidence="13">
    <location>
        <begin position="1"/>
        <end position="23"/>
    </location>
</feature>
<dbReference type="InterPro" id="IPR000568">
    <property type="entry name" value="ATP_synth_F0_asu"/>
</dbReference>
<keyword evidence="6 11" id="KW-0375">Hydrogen ion transport</keyword>
<comment type="similarity">
    <text evidence="2 11 12">Belongs to the ATPase A chain family.</text>
</comment>
<evidence type="ECO:0000256" key="6">
    <source>
        <dbReference type="ARBA" id="ARBA00022781"/>
    </source>
</evidence>
<keyword evidence="13" id="KW-0732">Signal</keyword>
<evidence type="ECO:0000256" key="12">
    <source>
        <dbReference type="RuleBase" id="RU000483"/>
    </source>
</evidence>
<dbReference type="HAMAP" id="MF_01393">
    <property type="entry name" value="ATP_synth_a_bact"/>
    <property type="match status" value="1"/>
</dbReference>
<gene>
    <name evidence="11 14" type="primary">atpB</name>
    <name evidence="14" type="ORF">H8S64_08735</name>
</gene>
<dbReference type="InterPro" id="IPR035908">
    <property type="entry name" value="F0_ATP_A_sf"/>
</dbReference>
<evidence type="ECO:0000256" key="8">
    <source>
        <dbReference type="ARBA" id="ARBA00023065"/>
    </source>
</evidence>
<dbReference type="PANTHER" id="PTHR11410">
    <property type="entry name" value="ATP SYNTHASE SUBUNIT A"/>
    <property type="match status" value="1"/>
</dbReference>
<keyword evidence="3 11" id="KW-0813">Transport</keyword>
<dbReference type="InterPro" id="IPR045083">
    <property type="entry name" value="ATP_synth_F0_asu_bact/mt"/>
</dbReference>
<feature type="chain" id="PRO_5045522764" description="ATP synthase subunit a" evidence="13">
    <location>
        <begin position="24"/>
        <end position="374"/>
    </location>
</feature>
<accession>A0ABR7CZT0</accession>
<organism evidence="14 15">
    <name type="scientific">Butyricimonas hominis</name>
    <dbReference type="NCBI Taxonomy" id="2763032"/>
    <lineage>
        <taxon>Bacteria</taxon>
        <taxon>Pseudomonadati</taxon>
        <taxon>Bacteroidota</taxon>
        <taxon>Bacteroidia</taxon>
        <taxon>Bacteroidales</taxon>
        <taxon>Odoribacteraceae</taxon>
        <taxon>Butyricimonas</taxon>
    </lineage>
</organism>
<feature type="transmembrane region" description="Helical" evidence="11">
    <location>
        <begin position="345"/>
        <end position="366"/>
    </location>
</feature>
<evidence type="ECO:0000256" key="4">
    <source>
        <dbReference type="ARBA" id="ARBA00022547"/>
    </source>
</evidence>
<evidence type="ECO:0000256" key="11">
    <source>
        <dbReference type="HAMAP-Rule" id="MF_01393"/>
    </source>
</evidence>
<keyword evidence="8 11" id="KW-0406">Ion transport</keyword>
<reference evidence="14 15" key="1">
    <citation type="submission" date="2020-08" db="EMBL/GenBank/DDBJ databases">
        <title>Genome public.</title>
        <authorList>
            <person name="Liu C."/>
            <person name="Sun Q."/>
        </authorList>
    </citation>
    <scope>NUCLEOTIDE SEQUENCE [LARGE SCALE GENOMIC DNA]</scope>
    <source>
        <strain evidence="14 15">NSJ-56</strain>
    </source>
</reference>
<feature type="transmembrane region" description="Helical" evidence="11">
    <location>
        <begin position="306"/>
        <end position="339"/>
    </location>
</feature>
<proteinExistence type="inferred from homology"/>
<dbReference type="CDD" id="cd00310">
    <property type="entry name" value="ATP-synt_Fo_a_6"/>
    <property type="match status" value="1"/>
</dbReference>
<keyword evidence="11" id="KW-1003">Cell membrane</keyword>
<dbReference type="Gene3D" id="1.20.120.220">
    <property type="entry name" value="ATP synthase, F0 complex, subunit A"/>
    <property type="match status" value="1"/>
</dbReference>
<keyword evidence="7 11" id="KW-1133">Transmembrane helix</keyword>
<comment type="function">
    <text evidence="11 12">Key component of the proton channel; it plays a direct role in the translocation of protons across the membrane.</text>
</comment>
<keyword evidence="5 11" id="KW-0812">Transmembrane</keyword>
<evidence type="ECO:0000256" key="9">
    <source>
        <dbReference type="ARBA" id="ARBA00023136"/>
    </source>
</evidence>
<evidence type="ECO:0000256" key="2">
    <source>
        <dbReference type="ARBA" id="ARBA00006810"/>
    </source>
</evidence>
<evidence type="ECO:0000313" key="15">
    <source>
        <dbReference type="Proteomes" id="UP000646484"/>
    </source>
</evidence>
<evidence type="ECO:0000256" key="13">
    <source>
        <dbReference type="SAM" id="SignalP"/>
    </source>
</evidence>
<evidence type="ECO:0000256" key="5">
    <source>
        <dbReference type="ARBA" id="ARBA00022692"/>
    </source>
</evidence>
<comment type="caution">
    <text evidence="14">The sequence shown here is derived from an EMBL/GenBank/DDBJ whole genome shotgun (WGS) entry which is preliminary data.</text>
</comment>
<evidence type="ECO:0000256" key="3">
    <source>
        <dbReference type="ARBA" id="ARBA00022448"/>
    </source>
</evidence>
<dbReference type="EMBL" id="JACOOH010000003">
    <property type="protein sequence ID" value="MBC5621182.1"/>
    <property type="molecule type" value="Genomic_DNA"/>
</dbReference>
<dbReference type="NCBIfam" id="TIGR01131">
    <property type="entry name" value="ATP_synt_6_or_A"/>
    <property type="match status" value="1"/>
</dbReference>
<keyword evidence="9 11" id="KW-0472">Membrane</keyword>
<name>A0ABR7CZT0_9BACT</name>
<keyword evidence="4 11" id="KW-0138">CF(0)</keyword>
<comment type="subcellular location">
    <subcellularLocation>
        <location evidence="11 12">Cell membrane</location>
        <topology evidence="11 12">Multi-pass membrane protein</topology>
    </subcellularLocation>
    <subcellularLocation>
        <location evidence="1">Membrane</location>
        <topology evidence="1">Multi-pass membrane protein</topology>
    </subcellularLocation>
</comment>
<protein>
    <recommendedName>
        <fullName evidence="11 12">ATP synthase subunit a</fullName>
    </recommendedName>
    <alternativeName>
        <fullName evidence="11">ATP synthase F0 sector subunit a</fullName>
    </alternativeName>
    <alternativeName>
        <fullName evidence="11">F-ATPase subunit 6</fullName>
    </alternativeName>
</protein>